<name>A0A3E0TVG2_9GAMM</name>
<sequence length="130" mass="14277">MKRKLLAGIAVSAIVAGSYAPASFAQQYKFVATDNSHETQFCVKAGNNDVKGVKNMLRKMGIHDRKVNINNIRCNDVSPAKFAYTYHANSSFNFLNKHSVGRNKVKASVTIRDVAKADQAPKIIYVSTAN</sequence>
<dbReference type="OrthoDB" id="6401172at2"/>
<evidence type="ECO:0000313" key="3">
    <source>
        <dbReference type="Proteomes" id="UP000256478"/>
    </source>
</evidence>
<gene>
    <name evidence="2" type="ORF">DXX93_18960</name>
</gene>
<dbReference type="EMBL" id="QUOU01000001">
    <property type="protein sequence ID" value="REL28440.1"/>
    <property type="molecule type" value="Genomic_DNA"/>
</dbReference>
<organism evidence="2 3">
    <name type="scientific">Thalassotalea euphylliae</name>
    <dbReference type="NCBI Taxonomy" id="1655234"/>
    <lineage>
        <taxon>Bacteria</taxon>
        <taxon>Pseudomonadati</taxon>
        <taxon>Pseudomonadota</taxon>
        <taxon>Gammaproteobacteria</taxon>
        <taxon>Alteromonadales</taxon>
        <taxon>Colwelliaceae</taxon>
        <taxon>Thalassotalea</taxon>
    </lineage>
</organism>
<dbReference type="Proteomes" id="UP000256478">
    <property type="component" value="Unassembled WGS sequence"/>
</dbReference>
<dbReference type="Pfam" id="PF12514">
    <property type="entry name" value="DUF3718"/>
    <property type="match status" value="1"/>
</dbReference>
<evidence type="ECO:0000313" key="2">
    <source>
        <dbReference type="EMBL" id="REL28440.1"/>
    </source>
</evidence>
<dbReference type="RefSeq" id="WP_116009475.1">
    <property type="nucleotide sequence ID" value="NZ_QUOU01000001.1"/>
</dbReference>
<reference evidence="2 3" key="1">
    <citation type="submission" date="2018-08" db="EMBL/GenBank/DDBJ databases">
        <title>Thalassotalea euphylliae genome.</title>
        <authorList>
            <person name="Summers S."/>
            <person name="Rice S.A."/>
            <person name="Freckelton M.L."/>
            <person name="Nedved B.T."/>
            <person name="Hadfield M.G."/>
        </authorList>
    </citation>
    <scope>NUCLEOTIDE SEQUENCE [LARGE SCALE GENOMIC DNA]</scope>
    <source>
        <strain evidence="2 3">H1</strain>
    </source>
</reference>
<comment type="caution">
    <text evidence="2">The sequence shown here is derived from an EMBL/GenBank/DDBJ whole genome shotgun (WGS) entry which is preliminary data.</text>
</comment>
<protein>
    <submittedName>
        <fullName evidence="2">DUF3718 domain-containing protein</fullName>
    </submittedName>
</protein>
<keyword evidence="1" id="KW-0732">Signal</keyword>
<evidence type="ECO:0000256" key="1">
    <source>
        <dbReference type="SAM" id="SignalP"/>
    </source>
</evidence>
<dbReference type="InterPro" id="IPR022193">
    <property type="entry name" value="DUF3718"/>
</dbReference>
<feature type="signal peptide" evidence="1">
    <location>
        <begin position="1"/>
        <end position="25"/>
    </location>
</feature>
<feature type="chain" id="PRO_5017597022" evidence="1">
    <location>
        <begin position="26"/>
        <end position="130"/>
    </location>
</feature>
<dbReference type="AlphaFoldDB" id="A0A3E0TVG2"/>
<proteinExistence type="predicted"/>
<accession>A0A3E0TVG2</accession>